<dbReference type="SUPFAM" id="SSF53335">
    <property type="entry name" value="S-adenosyl-L-methionine-dependent methyltransferases"/>
    <property type="match status" value="1"/>
</dbReference>
<organism evidence="2 3">
    <name type="scientific">Klebsormidium nitens</name>
    <name type="common">Green alga</name>
    <name type="synonym">Ulothrix nitens</name>
    <dbReference type="NCBI Taxonomy" id="105231"/>
    <lineage>
        <taxon>Eukaryota</taxon>
        <taxon>Viridiplantae</taxon>
        <taxon>Streptophyta</taxon>
        <taxon>Klebsormidiophyceae</taxon>
        <taxon>Klebsormidiales</taxon>
        <taxon>Klebsormidiaceae</taxon>
        <taxon>Klebsormidium</taxon>
    </lineage>
</organism>
<sequence length="326" mass="36314">MARFSLASPNTRVIFFSFLSLVLGILLGRVSQSSGAWMKNTSSPLPSSKSAEMLGLRLQNGGECTPQPCPPCREKCGEVRDCIRRDGQKISAYGEYAKRIAMPAGERIQGLLVGVLHPELQFRPGYAHGQTDDCEDPSYLIPWLLGNQVDLNSASRRVFLDLGAAAFNSSTGWFMRNYPVDFDEIHAFEVVPDLFEPPYDVIGALPHPPVVTQYEMMVGVSDEANTSLGVPGVDILRFITGELRIREEDTLIVKMDIEGGEWEVLPALLEAPAVLRLIDELFVETHYGDPIMRACGWDQFYPKKLEDALSLVNQLRQAGLRTHFWP</sequence>
<dbReference type="InterPro" id="IPR029063">
    <property type="entry name" value="SAM-dependent_MTases_sf"/>
</dbReference>
<proteinExistence type="predicted"/>
<accession>A0A1Y1HP88</accession>
<dbReference type="PANTHER" id="PTHR44843:SF14">
    <property type="entry name" value="METHYLTRANSFERASE TYPE 11 DOMAIN-CONTAINING PROTEIN"/>
    <property type="match status" value="1"/>
</dbReference>
<dbReference type="AlphaFoldDB" id="A0A1Y1HP88"/>
<dbReference type="Proteomes" id="UP000054558">
    <property type="component" value="Unassembled WGS sequence"/>
</dbReference>
<feature type="signal peptide" evidence="1">
    <location>
        <begin position="1"/>
        <end position="24"/>
    </location>
</feature>
<dbReference type="OMA" id="QETEEWP"/>
<evidence type="ECO:0000313" key="2">
    <source>
        <dbReference type="EMBL" id="GAQ79019.1"/>
    </source>
</evidence>
<protein>
    <recommendedName>
        <fullName evidence="4">Methyltransferase FkbM domain-containing protein</fullName>
    </recommendedName>
</protein>
<evidence type="ECO:0000313" key="3">
    <source>
        <dbReference type="Proteomes" id="UP000054558"/>
    </source>
</evidence>
<evidence type="ECO:0008006" key="4">
    <source>
        <dbReference type="Google" id="ProtNLM"/>
    </source>
</evidence>
<keyword evidence="1" id="KW-0732">Signal</keyword>
<keyword evidence="3" id="KW-1185">Reference proteome</keyword>
<dbReference type="PANTHER" id="PTHR44843">
    <property type="entry name" value="METHYLTRANSFERASE"/>
    <property type="match status" value="1"/>
</dbReference>
<dbReference type="EMBL" id="DF236971">
    <property type="protein sequence ID" value="GAQ79019.1"/>
    <property type="molecule type" value="Genomic_DNA"/>
</dbReference>
<evidence type="ECO:0000256" key="1">
    <source>
        <dbReference type="SAM" id="SignalP"/>
    </source>
</evidence>
<name>A0A1Y1HP88_KLENI</name>
<gene>
    <name evidence="2" type="ORF">KFL_000220530</name>
</gene>
<feature type="chain" id="PRO_5012169000" description="Methyltransferase FkbM domain-containing protein" evidence="1">
    <location>
        <begin position="25"/>
        <end position="326"/>
    </location>
</feature>
<dbReference type="OrthoDB" id="10006218at2759"/>
<reference evidence="2 3" key="1">
    <citation type="journal article" date="2014" name="Nat. Commun.">
        <title>Klebsormidium flaccidum genome reveals primary factors for plant terrestrial adaptation.</title>
        <authorList>
            <person name="Hori K."/>
            <person name="Maruyama F."/>
            <person name="Fujisawa T."/>
            <person name="Togashi T."/>
            <person name="Yamamoto N."/>
            <person name="Seo M."/>
            <person name="Sato S."/>
            <person name="Yamada T."/>
            <person name="Mori H."/>
            <person name="Tajima N."/>
            <person name="Moriyama T."/>
            <person name="Ikeuchi M."/>
            <person name="Watanabe M."/>
            <person name="Wada H."/>
            <person name="Kobayashi K."/>
            <person name="Saito M."/>
            <person name="Masuda T."/>
            <person name="Sasaki-Sekimoto Y."/>
            <person name="Mashiguchi K."/>
            <person name="Awai K."/>
            <person name="Shimojima M."/>
            <person name="Masuda S."/>
            <person name="Iwai M."/>
            <person name="Nobusawa T."/>
            <person name="Narise T."/>
            <person name="Kondo S."/>
            <person name="Saito H."/>
            <person name="Sato R."/>
            <person name="Murakawa M."/>
            <person name="Ihara Y."/>
            <person name="Oshima-Yamada Y."/>
            <person name="Ohtaka K."/>
            <person name="Satoh M."/>
            <person name="Sonobe K."/>
            <person name="Ishii M."/>
            <person name="Ohtani R."/>
            <person name="Kanamori-Sato M."/>
            <person name="Honoki R."/>
            <person name="Miyazaki D."/>
            <person name="Mochizuki H."/>
            <person name="Umetsu J."/>
            <person name="Higashi K."/>
            <person name="Shibata D."/>
            <person name="Kamiya Y."/>
            <person name="Sato N."/>
            <person name="Nakamura Y."/>
            <person name="Tabata S."/>
            <person name="Ida S."/>
            <person name="Kurokawa K."/>
            <person name="Ohta H."/>
        </authorList>
    </citation>
    <scope>NUCLEOTIDE SEQUENCE [LARGE SCALE GENOMIC DNA]</scope>
    <source>
        <strain evidence="2 3">NIES-2285</strain>
    </source>
</reference>